<evidence type="ECO:0000313" key="4">
    <source>
        <dbReference type="EMBL" id="KAG0265531.1"/>
    </source>
</evidence>
<feature type="compositionally biased region" description="Low complexity" evidence="2">
    <location>
        <begin position="598"/>
        <end position="609"/>
    </location>
</feature>
<dbReference type="EMBL" id="JAAAJA010000030">
    <property type="protein sequence ID" value="KAG0265531.1"/>
    <property type="molecule type" value="Genomic_DNA"/>
</dbReference>
<dbReference type="Proteomes" id="UP000726737">
    <property type="component" value="Unassembled WGS sequence"/>
</dbReference>
<comment type="caution">
    <text evidence="4">The sequence shown here is derived from an EMBL/GenBank/DDBJ whole genome shotgun (WGS) entry which is preliminary data.</text>
</comment>
<feature type="compositionally biased region" description="Low complexity" evidence="2">
    <location>
        <begin position="438"/>
        <end position="458"/>
    </location>
</feature>
<feature type="compositionally biased region" description="Acidic residues" evidence="2">
    <location>
        <begin position="793"/>
        <end position="804"/>
    </location>
</feature>
<sequence>MHSTHAHNSLPPTETTLSSPAAGSQDTAIDTNEEQQQLVLQQTLRDESELSTLTIPPETKSIYIPNTPFGQPEGDGDHTHHPLSPNASSDISKNDTISQQYTPTTPTTPTPPRTRSSVSINTNAKGLAIKNAVAGGLMSSPTAMPTAAYATFPRRQSERSSVSVPSVQITTHDAQHKDIPSTFRNKGTMRPDLRFYQNSIGSMDVAPPMRSMSYSRPTIPPNSHITSSAYFDNANAPPEGSINRQSCQHQQHQYRHHSITLGALHRSPSLNKDSKKGLTTRLNALRQRRESRESSSSVSSSESESEIAIESLSSGRGHAHRPTFNLSSSKQKSNSMGAIRPSLPRIRSEAGSRRESPISSIPTYAIPYGFGRMGAAPLSVVTARSANHLDTSGTPQGCNASATPPNGELSKESSTMRFKEMVKRNVGLSTPGSAGPLSINTVSSSSSASKLSPQPRSSAADLISGDEQPSLFSVSRIAGRKKHAVRRMKADNAPAQSEDEGQPFDKRENPHHHHHHHLLSRLRRRRHRRHLRALTDWVELSKEEHEQPIAPPVSAAVQELRQSNPDPNILYAEVEPLPASFAAIFATRTESPRESPRPLASAYSASTTSTPASTLSKQYLLTQLPMAGSIILSSTIRAKSGSISASTLTSQAPPPIHIPLMNHSARDPLSARNFLFKSYQNSKFQAHYAFRIHEGQVEYCRLPLAMEQACSLYFREADVTYRSLEKKAKQWKKERNAAMNSRVQEFQDARVGYIRSRLSMDSTSTLRSPDDSMDESNSSTGADTDDYSVCSDNNDDSDMAGEDVTEPETLQPTVMNIQEQEQLEQMQRAIDDAYWEEVERDHCKESKEATYGLELFLTALIQRVEYERFDAVSQIEITNDNRDSALFSMINGDRTNVMFLESPSLKLKYEFMSWIYISRMDHGEPDQQSDSDSETRFSATRRGFTLECSKDQYTLDVNASENKDADLLLKIADVRLSLLEAKIQSKQEQATEFMKQMESTLERLDELDDKAKGLATRVTRAIEGRELRTALQPSPTTGLTLAETVNCKIKDVNDRIVNCARVMGAARHNLNRLKYEVELEQRSIRLFRQYKIAILIVTISILGLVWFLYHRHRVAASTIYTVLDSSLESTCANGVANEASSPMAAGVGAGMIEAGSAMSETIYPCCLVAQNPLERTLTMPDFRFDMTRQHCVNYDVDVLYMVVVTTMDLI</sequence>
<feature type="compositionally biased region" description="Polar residues" evidence="2">
    <location>
        <begin position="324"/>
        <end position="336"/>
    </location>
</feature>
<feature type="region of interest" description="Disordered" evidence="2">
    <location>
        <begin position="588"/>
        <end position="609"/>
    </location>
</feature>
<feature type="region of interest" description="Disordered" evidence="2">
    <location>
        <begin position="426"/>
        <end position="464"/>
    </location>
</feature>
<evidence type="ECO:0000256" key="3">
    <source>
        <dbReference type="SAM" id="Phobius"/>
    </source>
</evidence>
<gene>
    <name evidence="4" type="ORF">BG011_004559</name>
</gene>
<proteinExistence type="predicted"/>
<keyword evidence="3" id="KW-0812">Transmembrane</keyword>
<feature type="region of interest" description="Disordered" evidence="2">
    <location>
        <begin position="762"/>
        <end position="804"/>
    </location>
</feature>
<feature type="region of interest" description="Disordered" evidence="2">
    <location>
        <begin position="390"/>
        <end position="414"/>
    </location>
</feature>
<feature type="coiled-coil region" evidence="1">
    <location>
        <begin position="714"/>
        <end position="741"/>
    </location>
</feature>
<feature type="compositionally biased region" description="Polar residues" evidence="2">
    <location>
        <begin position="242"/>
        <end position="251"/>
    </location>
</feature>
<reference evidence="4" key="1">
    <citation type="journal article" date="2020" name="Fungal Divers.">
        <title>Resolving the Mortierellaceae phylogeny through synthesis of multi-gene phylogenetics and phylogenomics.</title>
        <authorList>
            <person name="Vandepol N."/>
            <person name="Liber J."/>
            <person name="Desiro A."/>
            <person name="Na H."/>
            <person name="Kennedy M."/>
            <person name="Barry K."/>
            <person name="Grigoriev I.V."/>
            <person name="Miller A.N."/>
            <person name="O'Donnell K."/>
            <person name="Stajich J.E."/>
            <person name="Bonito G."/>
        </authorList>
    </citation>
    <scope>NUCLEOTIDE SEQUENCE</scope>
    <source>
        <strain evidence="4">KOD948</strain>
    </source>
</reference>
<keyword evidence="1" id="KW-0175">Coiled coil</keyword>
<keyword evidence="5" id="KW-1185">Reference proteome</keyword>
<feature type="region of interest" description="Disordered" evidence="2">
    <location>
        <begin position="1"/>
        <end position="118"/>
    </location>
</feature>
<accession>A0A9P6U9P8</accession>
<evidence type="ECO:0000313" key="5">
    <source>
        <dbReference type="Proteomes" id="UP000726737"/>
    </source>
</evidence>
<feature type="compositionally biased region" description="Polar residues" evidence="2">
    <location>
        <begin position="212"/>
        <end position="230"/>
    </location>
</feature>
<evidence type="ECO:0000256" key="1">
    <source>
        <dbReference type="SAM" id="Coils"/>
    </source>
</evidence>
<feature type="compositionally biased region" description="Polar residues" evidence="2">
    <location>
        <begin position="390"/>
        <end position="404"/>
    </location>
</feature>
<feature type="transmembrane region" description="Helical" evidence="3">
    <location>
        <begin position="1090"/>
        <end position="1109"/>
    </location>
</feature>
<keyword evidence="3" id="KW-0472">Membrane</keyword>
<feature type="coiled-coil region" evidence="1">
    <location>
        <begin position="969"/>
        <end position="1017"/>
    </location>
</feature>
<dbReference type="AlphaFoldDB" id="A0A9P6U9P8"/>
<feature type="compositionally biased region" description="Polar residues" evidence="2">
    <location>
        <begin position="85"/>
        <end position="101"/>
    </location>
</feature>
<dbReference type="OrthoDB" id="2413627at2759"/>
<protein>
    <submittedName>
        <fullName evidence="4">Uncharacterized protein</fullName>
    </submittedName>
</protein>
<feature type="compositionally biased region" description="Basic residues" evidence="2">
    <location>
        <begin position="509"/>
        <end position="524"/>
    </location>
</feature>
<evidence type="ECO:0000256" key="2">
    <source>
        <dbReference type="SAM" id="MobiDB-lite"/>
    </source>
</evidence>
<organism evidence="4 5">
    <name type="scientific">Mortierella polycephala</name>
    <dbReference type="NCBI Taxonomy" id="41804"/>
    <lineage>
        <taxon>Eukaryota</taxon>
        <taxon>Fungi</taxon>
        <taxon>Fungi incertae sedis</taxon>
        <taxon>Mucoromycota</taxon>
        <taxon>Mortierellomycotina</taxon>
        <taxon>Mortierellomycetes</taxon>
        <taxon>Mortierellales</taxon>
        <taxon>Mortierellaceae</taxon>
        <taxon>Mortierella</taxon>
    </lineage>
</organism>
<keyword evidence="3" id="KW-1133">Transmembrane helix</keyword>
<feature type="compositionally biased region" description="Low complexity" evidence="2">
    <location>
        <begin position="294"/>
        <end position="314"/>
    </location>
</feature>
<feature type="region of interest" description="Disordered" evidence="2">
    <location>
        <begin position="208"/>
        <end position="361"/>
    </location>
</feature>
<feature type="compositionally biased region" description="Polar residues" evidence="2">
    <location>
        <begin position="1"/>
        <end position="30"/>
    </location>
</feature>
<feature type="compositionally biased region" description="Basic and acidic residues" evidence="2">
    <location>
        <begin position="346"/>
        <end position="356"/>
    </location>
</feature>
<feature type="region of interest" description="Disordered" evidence="2">
    <location>
        <begin position="479"/>
        <end position="524"/>
    </location>
</feature>
<name>A0A9P6U9P8_9FUNG</name>